<sequence length="432" mass="48851">MSLFLMSKPVPWFERVFLWTELNGNQEAMCYHCVAMQAQVMTLEIRSWVFGIVTVLVIFLILVDISKVEEEIGIPEGSDSGKRVMSSLQSRSSRIPEGSDSGKRVMSSLQSRSSRDAAADRDSTARTGVSDSNSSIVPAAPEWRFNKDVSISIRKNILKFLDAERDISVLKGNVQAGDIIHYEFDREQTMNISENLYRLLPSSPPLKKQHFKRCAIVGNSGILLNSGCGTEIDSHDFVIRCNLAPVEEYSRDVGLRTGLVTMNPSVVQRAFEDLVSEVWRKKLLQRLRGLSGSVLWIPAFMSKGGEDRVECVNDLILKHHLDVRTAFPSLRLLHAVRGYWLTNKVLIKRPTTGLLMYTLATRFCDEIHLYGFWPFPQDQDGNPVNYHYYDSLTYEYTSQSSPHTMPLEFKTLSSLHQQGALKLHIGKCSARL</sequence>
<proteinExistence type="inferred from homology"/>
<feature type="region of interest" description="Disordered" evidence="12">
    <location>
        <begin position="76"/>
        <end position="134"/>
    </location>
</feature>
<dbReference type="InterPro" id="IPR012163">
    <property type="entry name" value="Sialyl_trans"/>
</dbReference>
<dbReference type="InterPro" id="IPR050943">
    <property type="entry name" value="Glycosyltr_29_Sialyltrsf"/>
</dbReference>
<keyword evidence="4" id="KW-0808">Transferase</keyword>
<keyword evidence="3 13" id="KW-0328">Glycosyltransferase</keyword>
<dbReference type="PANTHER" id="PTHR11987">
    <property type="entry name" value="ALPHA-2,8-SIALYLTRANSFERASE"/>
    <property type="match status" value="1"/>
</dbReference>
<accession>A0ABS2XBN8</accession>
<evidence type="ECO:0000256" key="5">
    <source>
        <dbReference type="ARBA" id="ARBA00022692"/>
    </source>
</evidence>
<dbReference type="Proteomes" id="UP001166093">
    <property type="component" value="Unassembled WGS sequence"/>
</dbReference>
<keyword evidence="14" id="KW-1185">Reference proteome</keyword>
<evidence type="ECO:0000256" key="7">
    <source>
        <dbReference type="ARBA" id="ARBA00022989"/>
    </source>
</evidence>
<dbReference type="InterPro" id="IPR001675">
    <property type="entry name" value="Glyco_trans_29"/>
</dbReference>
<dbReference type="InterPro" id="IPR038578">
    <property type="entry name" value="GT29-like_sf"/>
</dbReference>
<keyword evidence="10" id="KW-1015">Disulfide bond</keyword>
<comment type="similarity">
    <text evidence="2">Belongs to the glycosyltransferase 29 family.</text>
</comment>
<dbReference type="GO" id="GO:0016757">
    <property type="term" value="F:glycosyltransferase activity"/>
    <property type="evidence" value="ECO:0007669"/>
    <property type="project" value="UniProtKB-KW"/>
</dbReference>
<evidence type="ECO:0000256" key="6">
    <source>
        <dbReference type="ARBA" id="ARBA00022968"/>
    </source>
</evidence>
<protein>
    <submittedName>
        <fullName evidence="13">SIA8B sialyltransferase</fullName>
    </submittedName>
</protein>
<evidence type="ECO:0000313" key="14">
    <source>
        <dbReference type="Proteomes" id="UP001166093"/>
    </source>
</evidence>
<keyword evidence="9" id="KW-0472">Membrane</keyword>
<keyword evidence="5" id="KW-0812">Transmembrane</keyword>
<evidence type="ECO:0000313" key="13">
    <source>
        <dbReference type="EMBL" id="MBN3271643.1"/>
    </source>
</evidence>
<dbReference type="EMBL" id="JAAWVQ010012564">
    <property type="protein sequence ID" value="MBN3271643.1"/>
    <property type="molecule type" value="Genomic_DNA"/>
</dbReference>
<dbReference type="PIRSF" id="PIRSF005557">
    <property type="entry name" value="Sialyl_trans"/>
    <property type="match status" value="1"/>
</dbReference>
<evidence type="ECO:0000256" key="1">
    <source>
        <dbReference type="ARBA" id="ARBA00004323"/>
    </source>
</evidence>
<evidence type="ECO:0000256" key="11">
    <source>
        <dbReference type="ARBA" id="ARBA00023180"/>
    </source>
</evidence>
<organism evidence="13 14">
    <name type="scientific">Polyodon spathula</name>
    <name type="common">North American paddlefish</name>
    <name type="synonym">Squalus spathula</name>
    <dbReference type="NCBI Taxonomy" id="7913"/>
    <lineage>
        <taxon>Eukaryota</taxon>
        <taxon>Metazoa</taxon>
        <taxon>Chordata</taxon>
        <taxon>Craniata</taxon>
        <taxon>Vertebrata</taxon>
        <taxon>Euteleostomi</taxon>
        <taxon>Actinopterygii</taxon>
        <taxon>Chondrostei</taxon>
        <taxon>Acipenseriformes</taxon>
        <taxon>Polyodontidae</taxon>
        <taxon>Polyodon</taxon>
    </lineage>
</organism>
<evidence type="ECO:0000256" key="12">
    <source>
        <dbReference type="SAM" id="MobiDB-lite"/>
    </source>
</evidence>
<dbReference type="PANTHER" id="PTHR11987:SF30">
    <property type="entry name" value="ALPHA-2,8-SIALYLTRANSFERASE 8B"/>
    <property type="match status" value="1"/>
</dbReference>
<dbReference type="Pfam" id="PF00777">
    <property type="entry name" value="Glyco_transf_29"/>
    <property type="match status" value="1"/>
</dbReference>
<comment type="subcellular location">
    <subcellularLocation>
        <location evidence="1">Golgi apparatus membrane</location>
        <topology evidence="1">Single-pass type II membrane protein</topology>
    </subcellularLocation>
</comment>
<evidence type="ECO:0000256" key="4">
    <source>
        <dbReference type="ARBA" id="ARBA00022679"/>
    </source>
</evidence>
<keyword evidence="8" id="KW-0333">Golgi apparatus</keyword>
<keyword evidence="6" id="KW-0735">Signal-anchor</keyword>
<comment type="caution">
    <text evidence="13">The sequence shown here is derived from an EMBL/GenBank/DDBJ whole genome shotgun (WGS) entry which is preliminary data.</text>
</comment>
<evidence type="ECO:0000256" key="2">
    <source>
        <dbReference type="ARBA" id="ARBA00006003"/>
    </source>
</evidence>
<reference evidence="13" key="1">
    <citation type="journal article" date="2021" name="Cell">
        <title>Tracing the genetic footprints of vertebrate landing in non-teleost ray-finned fishes.</title>
        <authorList>
            <person name="Bi X."/>
            <person name="Wang K."/>
            <person name="Yang L."/>
            <person name="Pan H."/>
            <person name="Jiang H."/>
            <person name="Wei Q."/>
            <person name="Fang M."/>
            <person name="Yu H."/>
            <person name="Zhu C."/>
            <person name="Cai Y."/>
            <person name="He Y."/>
            <person name="Gan X."/>
            <person name="Zeng H."/>
            <person name="Yu D."/>
            <person name="Zhu Y."/>
            <person name="Jiang H."/>
            <person name="Qiu Q."/>
            <person name="Yang H."/>
            <person name="Zhang Y.E."/>
            <person name="Wang W."/>
            <person name="Zhu M."/>
            <person name="He S."/>
            <person name="Zhang G."/>
        </authorList>
    </citation>
    <scope>NUCLEOTIDE SEQUENCE</scope>
    <source>
        <strain evidence="13">Pddl_001</strain>
    </source>
</reference>
<evidence type="ECO:0000256" key="3">
    <source>
        <dbReference type="ARBA" id="ARBA00022676"/>
    </source>
</evidence>
<evidence type="ECO:0000256" key="10">
    <source>
        <dbReference type="ARBA" id="ARBA00023157"/>
    </source>
</evidence>
<feature type="compositionally biased region" description="Basic and acidic residues" evidence="12">
    <location>
        <begin position="113"/>
        <end position="124"/>
    </location>
</feature>
<keyword evidence="7" id="KW-1133">Transmembrane helix</keyword>
<evidence type="ECO:0000256" key="9">
    <source>
        <dbReference type="ARBA" id="ARBA00023136"/>
    </source>
</evidence>
<evidence type="ECO:0000256" key="8">
    <source>
        <dbReference type="ARBA" id="ARBA00023034"/>
    </source>
</evidence>
<feature type="non-terminal residue" evidence="13">
    <location>
        <position position="1"/>
    </location>
</feature>
<name>A0ABS2XBN8_POLSP</name>
<gene>
    <name evidence="13" type="primary">St8sia2</name>
    <name evidence="13" type="ORF">GTO93_0006590</name>
</gene>
<feature type="non-terminal residue" evidence="13">
    <location>
        <position position="432"/>
    </location>
</feature>
<keyword evidence="11" id="KW-0325">Glycoprotein</keyword>
<dbReference type="Gene3D" id="3.90.1480.20">
    <property type="entry name" value="Glycosyl transferase family 29"/>
    <property type="match status" value="1"/>
</dbReference>